<comment type="similarity">
    <text evidence="1">Belongs to the Tango6 family.</text>
</comment>
<dbReference type="GO" id="GO:0009306">
    <property type="term" value="P:protein secretion"/>
    <property type="evidence" value="ECO:0007669"/>
    <property type="project" value="TreeGrafter"/>
</dbReference>
<dbReference type="SUPFAM" id="SSF48371">
    <property type="entry name" value="ARM repeat"/>
    <property type="match status" value="1"/>
</dbReference>
<dbReference type="PANTHER" id="PTHR20959">
    <property type="entry name" value="TRANSPORT AND GOLGI ORGANIZATION PROTEIN 6 FAMILY MEMBER"/>
    <property type="match status" value="1"/>
</dbReference>
<dbReference type="OrthoDB" id="39591at2759"/>
<dbReference type="InterPro" id="IPR016024">
    <property type="entry name" value="ARM-type_fold"/>
</dbReference>
<reference evidence="5 6" key="1">
    <citation type="journal article" date="2016" name="Genome Biol. Evol.">
        <title>Divergent and convergent evolution of fungal pathogenicity.</title>
        <authorList>
            <person name="Shang Y."/>
            <person name="Xiao G."/>
            <person name="Zheng P."/>
            <person name="Cen K."/>
            <person name="Zhan S."/>
            <person name="Wang C."/>
        </authorList>
    </citation>
    <scope>NUCLEOTIDE SEQUENCE [LARGE SCALE GENOMIC DNA]</scope>
    <source>
        <strain evidence="5 6">RCEF 2490</strain>
    </source>
</reference>
<accession>A0A168E702</accession>
<feature type="domain" description="RNA polymerase II assembly factor Rtp1 C-terminal" evidence="3">
    <location>
        <begin position="823"/>
        <end position="855"/>
    </location>
</feature>
<feature type="compositionally biased region" description="Acidic residues" evidence="2">
    <location>
        <begin position="700"/>
        <end position="714"/>
    </location>
</feature>
<organism evidence="5 6">
    <name type="scientific">Moelleriella libera RCEF 2490</name>
    <dbReference type="NCBI Taxonomy" id="1081109"/>
    <lineage>
        <taxon>Eukaryota</taxon>
        <taxon>Fungi</taxon>
        <taxon>Dikarya</taxon>
        <taxon>Ascomycota</taxon>
        <taxon>Pezizomycotina</taxon>
        <taxon>Sordariomycetes</taxon>
        <taxon>Hypocreomycetidae</taxon>
        <taxon>Hypocreales</taxon>
        <taxon>Clavicipitaceae</taxon>
        <taxon>Moelleriella</taxon>
    </lineage>
</organism>
<sequence>MAEREAQGRAGPRLSVDLIEIGKRAFDPSNTPENREDNLKTFKELIDGTQTWALLPTLNSLVKPSLLPTWLREPLLQALTLVPLRPDGVRGTMEFVFSVHPSAQRAATDAQQLKKSGASITHEAAAVVIKLLSTVPNTHSPQEWFGGIAPQLFRLLDGTDGQDLAKTAAQVIGFGILGKKQTGAPGSPGWNAFVHPLLERLNPSLKSAQYQEGSEEIIDLSENQVLVNGEQLATALMRLKALTLTNSSPGLCRRVLKPVIVQLWVLTLVGHHQEHIAEKYCDPAKSLLHTYFQLFGKIEDMQPVIDNLHSVGCTSDAAKPWLYHQVDQSAIEVVATTEPADSTLGLNPVEMITRAETLVRFVCDACSSESISGIFLSLLRKWTASLQEQRLQDGIKTTNSGSEATDAAVHELTEVTILQKLMELAPEKLVSQFNELVEVVSEMIRSNDGISLDDELTSVVLSLLNMIILAPSFGKGDVHAAEAHLFENFLAGMERSNNDDVSKTAKNLRVLLKFRDEAEPFEADGSAASARQIEDRRTYNLALNYITGDTGNPPPVVSEGLDMLSGLIVAQSPVLDITAVTVMLSSLLKDNEDYVNLRVIKIFTQIANKHPKTTTQELLEHYLDSQELLPTDVRLRFGEALVQVIEGLGEMFAGEIAERTFRVLLWIAGRRSSRPKTQARQARDERLARLKRDRAAGSQDEGEEDISDNDYEEAAESDRRARAVLTQILRGWEGKRGSEDIRMRTSALSLMGTALETNIAGIGPALVSDAIDSCVNVLSVEKEMESGILRRAAILVILGFVRALHRAKETGRSLGFGLTDSSREDVRGILKYIADTDNDGLVQQHARDVVESLETWQISSLLSQTPETDTGVRRLAGLSVNPAVSIHDGSPRRKPRIEEIE</sequence>
<feature type="compositionally biased region" description="Basic and acidic residues" evidence="2">
    <location>
        <begin position="681"/>
        <end position="695"/>
    </location>
</feature>
<name>A0A168E702_9HYPO</name>
<evidence type="ECO:0008006" key="7">
    <source>
        <dbReference type="Google" id="ProtNLM"/>
    </source>
</evidence>
<dbReference type="InterPro" id="IPR019451">
    <property type="entry name" value="Rtp1_C1"/>
</dbReference>
<evidence type="ECO:0000256" key="2">
    <source>
        <dbReference type="SAM" id="MobiDB-lite"/>
    </source>
</evidence>
<evidence type="ECO:0000259" key="3">
    <source>
        <dbReference type="Pfam" id="PF10304"/>
    </source>
</evidence>
<gene>
    <name evidence="5" type="ORF">AAL_03004</name>
</gene>
<evidence type="ECO:0000313" key="6">
    <source>
        <dbReference type="Proteomes" id="UP000078544"/>
    </source>
</evidence>
<dbReference type="InterPro" id="IPR019414">
    <property type="entry name" value="Rtp1_C2"/>
</dbReference>
<keyword evidence="6" id="KW-1185">Reference proteome</keyword>
<dbReference type="Pfam" id="PF10304">
    <property type="entry name" value="RTP1_C2"/>
    <property type="match status" value="1"/>
</dbReference>
<dbReference type="AlphaFoldDB" id="A0A168E702"/>
<comment type="caution">
    <text evidence="5">The sequence shown here is derived from an EMBL/GenBank/DDBJ whole genome shotgun (WGS) entry which is preliminary data.</text>
</comment>
<feature type="region of interest" description="Disordered" evidence="2">
    <location>
        <begin position="676"/>
        <end position="714"/>
    </location>
</feature>
<evidence type="ECO:0000313" key="5">
    <source>
        <dbReference type="EMBL" id="KZZ98486.1"/>
    </source>
</evidence>
<dbReference type="Proteomes" id="UP000078544">
    <property type="component" value="Unassembled WGS sequence"/>
</dbReference>
<evidence type="ECO:0000259" key="4">
    <source>
        <dbReference type="Pfam" id="PF10363"/>
    </source>
</evidence>
<protein>
    <recommendedName>
        <fullName evidence="7">Armadillo-type fold protein</fullName>
    </recommendedName>
</protein>
<dbReference type="EMBL" id="AZGY01000005">
    <property type="protein sequence ID" value="KZZ98486.1"/>
    <property type="molecule type" value="Genomic_DNA"/>
</dbReference>
<dbReference type="Pfam" id="PF10363">
    <property type="entry name" value="RTP1_C1"/>
    <property type="match status" value="1"/>
</dbReference>
<evidence type="ECO:0000256" key="1">
    <source>
        <dbReference type="ARBA" id="ARBA00005724"/>
    </source>
</evidence>
<dbReference type="PANTHER" id="PTHR20959:SF1">
    <property type="entry name" value="TRANSPORT AND GOLGI ORGANIZATION PROTEIN 6 HOMOLOG"/>
    <property type="match status" value="1"/>
</dbReference>
<dbReference type="InterPro" id="IPR039600">
    <property type="entry name" value="TANGO6/Rtp1"/>
</dbReference>
<feature type="domain" description="RNA polymerase II assembly factor Rtp1 C-terminal" evidence="4">
    <location>
        <begin position="553"/>
        <end position="651"/>
    </location>
</feature>
<proteinExistence type="inferred from homology"/>
<dbReference type="STRING" id="1081109.A0A168E702"/>